<feature type="non-terminal residue" evidence="5">
    <location>
        <position position="1"/>
    </location>
</feature>
<accession>X0UG32</accession>
<dbReference type="InterPro" id="IPR001650">
    <property type="entry name" value="Helicase_C-like"/>
</dbReference>
<dbReference type="GO" id="GO:0004386">
    <property type="term" value="F:helicase activity"/>
    <property type="evidence" value="ECO:0007669"/>
    <property type="project" value="UniProtKB-KW"/>
</dbReference>
<proteinExistence type="predicted"/>
<name>X0UG32_9ZZZZ</name>
<dbReference type="PROSITE" id="PS51192">
    <property type="entry name" value="HELICASE_ATP_BIND_1"/>
    <property type="match status" value="1"/>
</dbReference>
<organism evidence="5">
    <name type="scientific">marine sediment metagenome</name>
    <dbReference type="NCBI Taxonomy" id="412755"/>
    <lineage>
        <taxon>unclassified sequences</taxon>
        <taxon>metagenomes</taxon>
        <taxon>ecological metagenomes</taxon>
    </lineage>
</organism>
<feature type="domain" description="Helicase C-terminal" evidence="4">
    <location>
        <begin position="106"/>
        <end position="273"/>
    </location>
</feature>
<dbReference type="EMBL" id="BARS01014941">
    <property type="protein sequence ID" value="GAF98281.1"/>
    <property type="molecule type" value="Genomic_DNA"/>
</dbReference>
<sequence length="289" mass="31469">TEGILVRRLLEDAELRGVGAVVFDEFHERHLFGDIALARALDLQESARPDLKIVVMSATLAGDGLQEYLHPAERLSSDGRTYPVEILHVPLKAGRGEPVWDAAARVCEERLARMGDEGDVLVFMPGAFEIHRTLGAIERMAWSRGFDLLPLYGALSPAKQDAAVAGSGARRKIVVATNVAETSVTIDGVRVVIDSGLAREAAFDARRGINTLMIEKISRASADQRAGRAGRTAPGVCVRLWSETDHGRREAERAPEVRRLDLSETVLFLKAQGVKDLAGFRWLDAPSDG</sequence>
<dbReference type="GO" id="GO:0016787">
    <property type="term" value="F:hydrolase activity"/>
    <property type="evidence" value="ECO:0007669"/>
    <property type="project" value="UniProtKB-KW"/>
</dbReference>
<evidence type="ECO:0000259" key="4">
    <source>
        <dbReference type="PROSITE" id="PS51194"/>
    </source>
</evidence>
<feature type="domain" description="Helicase ATP-binding" evidence="3">
    <location>
        <begin position="1"/>
        <end position="78"/>
    </location>
</feature>
<reference evidence="5" key="1">
    <citation type="journal article" date="2014" name="Front. Microbiol.">
        <title>High frequency of phylogenetically diverse reductive dehalogenase-homologous genes in deep subseafloor sedimentary metagenomes.</title>
        <authorList>
            <person name="Kawai M."/>
            <person name="Futagami T."/>
            <person name="Toyoda A."/>
            <person name="Takaki Y."/>
            <person name="Nishi S."/>
            <person name="Hori S."/>
            <person name="Arai W."/>
            <person name="Tsubouchi T."/>
            <person name="Morono Y."/>
            <person name="Uchiyama I."/>
            <person name="Ito T."/>
            <person name="Fujiyama A."/>
            <person name="Inagaki F."/>
            <person name="Takami H."/>
        </authorList>
    </citation>
    <scope>NUCLEOTIDE SEQUENCE</scope>
    <source>
        <strain evidence="5">Expedition CK06-06</strain>
    </source>
</reference>
<protein>
    <recommendedName>
        <fullName evidence="6">Helicase C-terminal domain-containing protein</fullName>
    </recommendedName>
</protein>
<comment type="caution">
    <text evidence="5">The sequence shown here is derived from an EMBL/GenBank/DDBJ whole genome shotgun (WGS) entry which is preliminary data.</text>
</comment>
<evidence type="ECO:0000313" key="5">
    <source>
        <dbReference type="EMBL" id="GAF98281.1"/>
    </source>
</evidence>
<dbReference type="Gene3D" id="3.40.50.300">
    <property type="entry name" value="P-loop containing nucleotide triphosphate hydrolases"/>
    <property type="match status" value="2"/>
</dbReference>
<dbReference type="PROSITE" id="PS51194">
    <property type="entry name" value="HELICASE_CTER"/>
    <property type="match status" value="1"/>
</dbReference>
<evidence type="ECO:0008006" key="6">
    <source>
        <dbReference type="Google" id="ProtNLM"/>
    </source>
</evidence>
<dbReference type="SMART" id="SM00490">
    <property type="entry name" value="HELICc"/>
    <property type="match status" value="1"/>
</dbReference>
<gene>
    <name evidence="5" type="ORF">S01H1_24812</name>
</gene>
<dbReference type="InterPro" id="IPR014001">
    <property type="entry name" value="Helicase_ATP-bd"/>
</dbReference>
<evidence type="ECO:0000256" key="1">
    <source>
        <dbReference type="ARBA" id="ARBA00022801"/>
    </source>
</evidence>
<evidence type="ECO:0000256" key="2">
    <source>
        <dbReference type="ARBA" id="ARBA00022806"/>
    </source>
</evidence>
<feature type="non-terminal residue" evidence="5">
    <location>
        <position position="289"/>
    </location>
</feature>
<dbReference type="PANTHER" id="PTHR43519">
    <property type="entry name" value="ATP-DEPENDENT RNA HELICASE HRPB"/>
    <property type="match status" value="1"/>
</dbReference>
<dbReference type="AlphaFoldDB" id="X0UG32"/>
<dbReference type="InterPro" id="IPR027417">
    <property type="entry name" value="P-loop_NTPase"/>
</dbReference>
<keyword evidence="2" id="KW-0347">Helicase</keyword>
<dbReference type="Gene3D" id="1.10.10.2130">
    <property type="entry name" value="DEAH helicase family, winged-helix domain"/>
    <property type="match status" value="1"/>
</dbReference>
<dbReference type="PANTHER" id="PTHR43519:SF1">
    <property type="entry name" value="ATP-DEPENDENT RNA HELICASE HRPB"/>
    <property type="match status" value="1"/>
</dbReference>
<dbReference type="SUPFAM" id="SSF52540">
    <property type="entry name" value="P-loop containing nucleoside triphosphate hydrolases"/>
    <property type="match status" value="2"/>
</dbReference>
<keyword evidence="2" id="KW-0067">ATP-binding</keyword>
<evidence type="ECO:0000259" key="3">
    <source>
        <dbReference type="PROSITE" id="PS51192"/>
    </source>
</evidence>
<keyword evidence="1" id="KW-0378">Hydrolase</keyword>
<dbReference type="InterPro" id="IPR042035">
    <property type="entry name" value="DEAH_win-hel_dom"/>
</dbReference>
<dbReference type="Pfam" id="PF00271">
    <property type="entry name" value="Helicase_C"/>
    <property type="match status" value="1"/>
</dbReference>
<keyword evidence="2" id="KW-0547">Nucleotide-binding</keyword>
<dbReference type="CDD" id="cd18791">
    <property type="entry name" value="SF2_C_RHA"/>
    <property type="match status" value="1"/>
</dbReference>